<evidence type="ECO:0000313" key="2">
    <source>
        <dbReference type="EMBL" id="RUO38984.1"/>
    </source>
</evidence>
<dbReference type="Proteomes" id="UP000287766">
    <property type="component" value="Unassembled WGS sequence"/>
</dbReference>
<organism evidence="2 3">
    <name type="scientific">Pseudidiomarina aestuarii</name>
    <dbReference type="NCBI Taxonomy" id="624146"/>
    <lineage>
        <taxon>Bacteria</taxon>
        <taxon>Pseudomonadati</taxon>
        <taxon>Pseudomonadota</taxon>
        <taxon>Gammaproteobacteria</taxon>
        <taxon>Alteromonadales</taxon>
        <taxon>Idiomarinaceae</taxon>
        <taxon>Pseudidiomarina</taxon>
    </lineage>
</organism>
<dbReference type="InterPro" id="IPR007446">
    <property type="entry name" value="PilP"/>
</dbReference>
<accession>A0A7Z7ESW1</accession>
<comment type="caution">
    <text evidence="2">The sequence shown here is derived from an EMBL/GenBank/DDBJ whole genome shotgun (WGS) entry which is preliminary data.</text>
</comment>
<keyword evidence="3" id="KW-1185">Reference proteome</keyword>
<dbReference type="Pfam" id="PF04351">
    <property type="entry name" value="PilP"/>
    <property type="match status" value="1"/>
</dbReference>
<gene>
    <name evidence="2" type="ORF">CWE22_11195</name>
</gene>
<protein>
    <recommendedName>
        <fullName evidence="4">Pilus assembly protein PilP</fullName>
    </recommendedName>
</protein>
<reference evidence="3" key="1">
    <citation type="journal article" date="2018" name="Front. Microbiol.">
        <title>Genome-Based Analysis Reveals the Taxonomy and Diversity of the Family Idiomarinaceae.</title>
        <authorList>
            <person name="Liu Y."/>
            <person name="Lai Q."/>
            <person name="Shao Z."/>
        </authorList>
    </citation>
    <scope>NUCLEOTIDE SEQUENCE [LARGE SCALE GENOMIC DNA]</scope>
    <source>
        <strain evidence="3">KYW314</strain>
    </source>
</reference>
<keyword evidence="1" id="KW-0732">Signal</keyword>
<proteinExistence type="predicted"/>
<evidence type="ECO:0008006" key="4">
    <source>
        <dbReference type="Google" id="ProtNLM"/>
    </source>
</evidence>
<sequence length="180" mass="19687">MRLKTLLIFSSLSVLTACSGGSHSDLEAFTEEVQRMPAPPIKPAPELPELARVAYTGRDVRDPFVSAPVQARAIDNVGGDCPQPDLNRRQSELEGVALDQLTLSGTLKSSNNLYSALLISNTGRLYRVELGDYVGLNRGEVMQITPQQVLLREWISTGDGCWQRRDTTLQLLNSQGSSDS</sequence>
<dbReference type="AlphaFoldDB" id="A0A7Z7ESW1"/>
<feature type="chain" id="PRO_5030598245" description="Pilus assembly protein PilP" evidence="1">
    <location>
        <begin position="25"/>
        <end position="180"/>
    </location>
</feature>
<feature type="signal peptide" evidence="1">
    <location>
        <begin position="1"/>
        <end position="24"/>
    </location>
</feature>
<dbReference type="Gene3D" id="2.30.30.830">
    <property type="match status" value="1"/>
</dbReference>
<evidence type="ECO:0000313" key="3">
    <source>
        <dbReference type="Proteomes" id="UP000287766"/>
    </source>
</evidence>
<name>A0A7Z7ESW1_9GAMM</name>
<dbReference type="EMBL" id="PIPR01000004">
    <property type="protein sequence ID" value="RUO38984.1"/>
    <property type="molecule type" value="Genomic_DNA"/>
</dbReference>
<dbReference type="PIRSF" id="PIRSF016481">
    <property type="entry name" value="Pilus_assembly_PilP"/>
    <property type="match status" value="1"/>
</dbReference>
<dbReference type="PROSITE" id="PS51257">
    <property type="entry name" value="PROKAR_LIPOPROTEIN"/>
    <property type="match status" value="1"/>
</dbReference>
<dbReference type="RefSeq" id="WP_169931584.1">
    <property type="nucleotide sequence ID" value="NZ_PIPR01000004.1"/>
</dbReference>
<evidence type="ECO:0000256" key="1">
    <source>
        <dbReference type="SAM" id="SignalP"/>
    </source>
</evidence>